<dbReference type="EMBL" id="LNYI01000027">
    <property type="protein sequence ID" value="KTD22273.1"/>
    <property type="molecule type" value="Genomic_DNA"/>
</dbReference>
<sequence length="142" mass="15972">MSYIKLSSEGGTPFERLLGYVPEILKKWSQLENAFFQSSSFDPEFLEQVRRTLAYTNRCQYCMAKAGKPDENPASARLACALRFANRYALAGDAIDKQCIEELKEYFSDSELVELIAFCSFISASQKFGASLGLQPQGFYSD</sequence>
<name>A0A0W0VQ98_9GAMM</name>
<keyword evidence="2" id="KW-1185">Reference proteome</keyword>
<dbReference type="Gene3D" id="1.20.1290.10">
    <property type="entry name" value="AhpD-like"/>
    <property type="match status" value="2"/>
</dbReference>
<dbReference type="Proteomes" id="UP000054869">
    <property type="component" value="Unassembled WGS sequence"/>
</dbReference>
<dbReference type="SUPFAM" id="SSF69118">
    <property type="entry name" value="AhpD-like"/>
    <property type="match status" value="1"/>
</dbReference>
<dbReference type="AlphaFoldDB" id="A0A0W0VQ98"/>
<proteinExistence type="predicted"/>
<organism evidence="1 2">
    <name type="scientific">Legionella lansingensis</name>
    <dbReference type="NCBI Taxonomy" id="45067"/>
    <lineage>
        <taxon>Bacteria</taxon>
        <taxon>Pseudomonadati</taxon>
        <taxon>Pseudomonadota</taxon>
        <taxon>Gammaproteobacteria</taxon>
        <taxon>Legionellales</taxon>
        <taxon>Legionellaceae</taxon>
        <taxon>Legionella</taxon>
    </lineage>
</organism>
<dbReference type="eggNOG" id="COG2128">
    <property type="taxonomic scope" value="Bacteria"/>
</dbReference>
<dbReference type="OrthoDB" id="1257571at2"/>
<comment type="caution">
    <text evidence="1">The sequence shown here is derived from an EMBL/GenBank/DDBJ whole genome shotgun (WGS) entry which is preliminary data.</text>
</comment>
<dbReference type="RefSeq" id="WP_028373638.1">
    <property type="nucleotide sequence ID" value="NZ_CAAAJD010000020.1"/>
</dbReference>
<accession>A0A0W0VQ98</accession>
<reference evidence="1 2" key="1">
    <citation type="submission" date="2015-11" db="EMBL/GenBank/DDBJ databases">
        <title>Genomic analysis of 38 Legionella species identifies large and diverse effector repertoires.</title>
        <authorList>
            <person name="Burstein D."/>
            <person name="Amaro F."/>
            <person name="Zusman T."/>
            <person name="Lifshitz Z."/>
            <person name="Cohen O."/>
            <person name="Gilbert J.A."/>
            <person name="Pupko T."/>
            <person name="Shuman H.A."/>
            <person name="Segal G."/>
        </authorList>
    </citation>
    <scope>NUCLEOTIDE SEQUENCE [LARGE SCALE GENOMIC DNA]</scope>
    <source>
        <strain evidence="1 2">ATCC 49751</strain>
    </source>
</reference>
<evidence type="ECO:0000313" key="1">
    <source>
        <dbReference type="EMBL" id="KTD22273.1"/>
    </source>
</evidence>
<protein>
    <submittedName>
        <fullName evidence="1">Putative Carboxymuconolactone decarboxylase</fullName>
    </submittedName>
</protein>
<dbReference type="PATRIC" id="fig|45067.4.peg.1272"/>
<evidence type="ECO:0000313" key="2">
    <source>
        <dbReference type="Proteomes" id="UP000054869"/>
    </source>
</evidence>
<dbReference type="InterPro" id="IPR029032">
    <property type="entry name" value="AhpD-like"/>
</dbReference>
<gene>
    <name evidence="1" type="ORF">Llan_1214</name>
</gene>
<dbReference type="STRING" id="45067.Llan_1214"/>